<dbReference type="RefSeq" id="WP_101249952.1">
    <property type="nucleotide sequence ID" value="NZ_PIUM01000005.1"/>
</dbReference>
<evidence type="ECO:0000313" key="3">
    <source>
        <dbReference type="EMBL" id="PKU25428.1"/>
    </source>
</evidence>
<dbReference type="AlphaFoldDB" id="A0A2N3PYF8"/>
<reference evidence="4" key="1">
    <citation type="submission" date="2017-12" db="EMBL/GenBank/DDBJ databases">
        <title>Draft genome sequence of Telmatospirillum siberiense 26-4b1T, an acidotolerant peatland alphaproteobacterium potentially involved in sulfur cycling.</title>
        <authorList>
            <person name="Hausmann B."/>
            <person name="Pjevac P."/>
            <person name="Schreck K."/>
            <person name="Herbold C.W."/>
            <person name="Daims H."/>
            <person name="Wagner M."/>
            <person name="Pester M."/>
            <person name="Loy A."/>
        </authorList>
    </citation>
    <scope>NUCLEOTIDE SEQUENCE [LARGE SCALE GENOMIC DNA]</scope>
    <source>
        <strain evidence="4">26-4b1</strain>
    </source>
</reference>
<dbReference type="PANTHER" id="PTHR12169">
    <property type="entry name" value="ATPASE N2B"/>
    <property type="match status" value="1"/>
</dbReference>
<keyword evidence="4" id="KW-1185">Reference proteome</keyword>
<accession>A0A2N3PYF8</accession>
<dbReference type="GO" id="GO:0005737">
    <property type="term" value="C:cytoplasm"/>
    <property type="evidence" value="ECO:0007669"/>
    <property type="project" value="TreeGrafter"/>
</dbReference>
<dbReference type="NCBIfam" id="NF040713">
    <property type="entry name" value="ZapE"/>
    <property type="match status" value="1"/>
</dbReference>
<dbReference type="Pfam" id="PF03969">
    <property type="entry name" value="AFG1_ATPase"/>
    <property type="match status" value="1"/>
</dbReference>
<dbReference type="InterPro" id="IPR027417">
    <property type="entry name" value="P-loop_NTPase"/>
</dbReference>
<keyword evidence="3" id="KW-0132">Cell division</keyword>
<comment type="caution">
    <text evidence="3">The sequence shown here is derived from an EMBL/GenBank/DDBJ whole genome shotgun (WGS) entry which is preliminary data.</text>
</comment>
<dbReference type="GO" id="GO:0016887">
    <property type="term" value="F:ATP hydrolysis activity"/>
    <property type="evidence" value="ECO:0007669"/>
    <property type="project" value="InterPro"/>
</dbReference>
<evidence type="ECO:0000256" key="2">
    <source>
        <dbReference type="ARBA" id="ARBA00022840"/>
    </source>
</evidence>
<dbReference type="OrthoDB" id="9774491at2"/>
<evidence type="ECO:0000256" key="1">
    <source>
        <dbReference type="ARBA" id="ARBA00022741"/>
    </source>
</evidence>
<proteinExistence type="predicted"/>
<gene>
    <name evidence="3" type="ORF">CWS72_07015</name>
</gene>
<dbReference type="GO" id="GO:0051301">
    <property type="term" value="P:cell division"/>
    <property type="evidence" value="ECO:0007669"/>
    <property type="project" value="UniProtKB-KW"/>
</dbReference>
<evidence type="ECO:0000313" key="4">
    <source>
        <dbReference type="Proteomes" id="UP000233293"/>
    </source>
</evidence>
<dbReference type="EMBL" id="PIUM01000005">
    <property type="protein sequence ID" value="PKU25428.1"/>
    <property type="molecule type" value="Genomic_DNA"/>
</dbReference>
<dbReference type="PANTHER" id="PTHR12169:SF6">
    <property type="entry name" value="AFG1-LIKE ATPASE"/>
    <property type="match status" value="1"/>
</dbReference>
<dbReference type="InterPro" id="IPR005654">
    <property type="entry name" value="ATPase_AFG1-like"/>
</dbReference>
<dbReference type="Proteomes" id="UP000233293">
    <property type="component" value="Unassembled WGS sequence"/>
</dbReference>
<keyword evidence="2" id="KW-0067">ATP-binding</keyword>
<dbReference type="SUPFAM" id="SSF52540">
    <property type="entry name" value="P-loop containing nucleoside triphosphate hydrolases"/>
    <property type="match status" value="1"/>
</dbReference>
<protein>
    <submittedName>
        <fullName evidence="3">Cell division protein ZapE</fullName>
    </submittedName>
</protein>
<dbReference type="GO" id="GO:0005524">
    <property type="term" value="F:ATP binding"/>
    <property type="evidence" value="ECO:0007669"/>
    <property type="project" value="UniProtKB-KW"/>
</dbReference>
<name>A0A2N3PYF8_9PROT</name>
<sequence>MTGPLAKYRALLAEARLSPDVAQAMAVEKLESLHNALGSYHPSQGASGWFGRFGFGQRTVRRLQWTPGDCESCEPKQGLYICGDVGRGKSMLMDLFFASVPVEAKRRVHFHAFMQEIHGEIHQWRREPVRKDDDNLIVHLARTIVKRSWLLCFDELQVTDIGDAMILGRLFQALFAEGVVVVVTSNRPPDELYKYGLQRDRFMPFIALIKQHLDILELNSEGDYRLGRKKGMQVYYTPLDGSSEDALGHCFDRLTDGKPPLAEQIHVQGRHWTVPRSADGVAWFTFGELCRATLGAADYLALATLYHTVVLSDVPRLSPADRDAAKRFVTLIDALYEHKVTLICSAAVPPQNLYDAGDGAFEFHRTVSRLMEMQSESYLQRQHLT</sequence>
<keyword evidence="3" id="KW-0131">Cell cycle</keyword>
<organism evidence="3 4">
    <name type="scientific">Telmatospirillum siberiense</name>
    <dbReference type="NCBI Taxonomy" id="382514"/>
    <lineage>
        <taxon>Bacteria</taxon>
        <taxon>Pseudomonadati</taxon>
        <taxon>Pseudomonadota</taxon>
        <taxon>Alphaproteobacteria</taxon>
        <taxon>Rhodospirillales</taxon>
        <taxon>Rhodospirillaceae</taxon>
        <taxon>Telmatospirillum</taxon>
    </lineage>
</organism>
<dbReference type="Gene3D" id="3.40.50.300">
    <property type="entry name" value="P-loop containing nucleotide triphosphate hydrolases"/>
    <property type="match status" value="1"/>
</dbReference>
<keyword evidence="1" id="KW-0547">Nucleotide-binding</keyword>